<dbReference type="AlphaFoldDB" id="A0A547PD32"/>
<evidence type="ECO:0000313" key="1">
    <source>
        <dbReference type="EMBL" id="TRD12052.1"/>
    </source>
</evidence>
<proteinExistence type="predicted"/>
<name>A0A547PD32_9SPHN</name>
<dbReference type="RefSeq" id="WP_142788325.1">
    <property type="nucleotide sequence ID" value="NZ_VHJK01000001.1"/>
</dbReference>
<dbReference type="Proteomes" id="UP000316343">
    <property type="component" value="Unassembled WGS sequence"/>
</dbReference>
<comment type="caution">
    <text evidence="1">The sequence shown here is derived from an EMBL/GenBank/DDBJ whole genome shotgun (WGS) entry which is preliminary data.</text>
</comment>
<gene>
    <name evidence="1" type="ORF">FGU71_09405</name>
</gene>
<reference evidence="1 2" key="1">
    <citation type="submission" date="2019-06" db="EMBL/GenBank/DDBJ databases">
        <title>Erythrobacter insulae sp. nov., isolated from a tidal flat.</title>
        <authorList>
            <person name="Yoon J.-H."/>
        </authorList>
    </citation>
    <scope>NUCLEOTIDE SEQUENCE [LARGE SCALE GENOMIC DNA]</scope>
    <source>
        <strain evidence="1 2">JBTF-M21</strain>
    </source>
</reference>
<keyword evidence="2" id="KW-1185">Reference proteome</keyword>
<sequence>MARSVIHSGGTEIMYRNLFFAKSFWTSKLGQAAFASIAAMSAMVVLTSQFGAANPDAAQFAQPHGDTVVVAEIA</sequence>
<accession>A0A547PD32</accession>
<protein>
    <submittedName>
        <fullName evidence="1">Uncharacterized protein</fullName>
    </submittedName>
</protein>
<evidence type="ECO:0000313" key="2">
    <source>
        <dbReference type="Proteomes" id="UP000316343"/>
    </source>
</evidence>
<organism evidence="1 2">
    <name type="scientific">Erythrobacter insulae</name>
    <dbReference type="NCBI Taxonomy" id="2584124"/>
    <lineage>
        <taxon>Bacteria</taxon>
        <taxon>Pseudomonadati</taxon>
        <taxon>Pseudomonadota</taxon>
        <taxon>Alphaproteobacteria</taxon>
        <taxon>Sphingomonadales</taxon>
        <taxon>Erythrobacteraceae</taxon>
        <taxon>Erythrobacter/Porphyrobacter group</taxon>
        <taxon>Erythrobacter</taxon>
    </lineage>
</organism>
<dbReference type="EMBL" id="VHJK01000001">
    <property type="protein sequence ID" value="TRD12052.1"/>
    <property type="molecule type" value="Genomic_DNA"/>
</dbReference>